<reference evidence="13" key="2">
    <citation type="submission" date="2025-08" db="UniProtKB">
        <authorList>
            <consortium name="Ensembl"/>
        </authorList>
    </citation>
    <scope>IDENTIFICATION</scope>
</reference>
<name>A0A8C3BSL1_CAIMO</name>
<dbReference type="CDD" id="cd05877">
    <property type="entry name" value="Ig_LP_like"/>
    <property type="match status" value="1"/>
</dbReference>
<keyword evidence="7" id="KW-0393">Immunoglobulin domain</keyword>
<evidence type="ECO:0000256" key="9">
    <source>
        <dbReference type="PROSITE-ProRule" id="PRU00323"/>
    </source>
</evidence>
<evidence type="ECO:0000256" key="10">
    <source>
        <dbReference type="SAM" id="MobiDB-lite"/>
    </source>
</evidence>
<dbReference type="FunFam" id="3.10.100.10:FF:000002">
    <property type="entry name" value="Hyaluronan proteoglycan link protein 1"/>
    <property type="match status" value="1"/>
</dbReference>
<dbReference type="InterPro" id="IPR036179">
    <property type="entry name" value="Ig-like_dom_sf"/>
</dbReference>
<keyword evidence="4" id="KW-0677">Repeat</keyword>
<proteinExistence type="inferred from homology"/>
<evidence type="ECO:0000256" key="4">
    <source>
        <dbReference type="ARBA" id="ARBA00022737"/>
    </source>
</evidence>
<dbReference type="PROSITE" id="PS50963">
    <property type="entry name" value="LINK_2"/>
    <property type="match status" value="2"/>
</dbReference>
<dbReference type="InterPro" id="IPR050691">
    <property type="entry name" value="Hyaluronan_bind_Proteoglycan"/>
</dbReference>
<dbReference type="PANTHER" id="PTHR22804:SF40">
    <property type="entry name" value="HYALURONAN AND PROTEOGLYCAN LINK PROTEIN 3"/>
    <property type="match status" value="1"/>
</dbReference>
<dbReference type="InterPro" id="IPR013783">
    <property type="entry name" value="Ig-like_fold"/>
</dbReference>
<dbReference type="PROSITE" id="PS50835">
    <property type="entry name" value="IG_LIKE"/>
    <property type="match status" value="1"/>
</dbReference>
<protein>
    <submittedName>
        <fullName evidence="13">Hyaluronan and proteoglycan link protein 3</fullName>
    </submittedName>
</protein>
<dbReference type="Pfam" id="PF07686">
    <property type="entry name" value="V-set"/>
    <property type="match status" value="1"/>
</dbReference>
<feature type="disulfide bond" evidence="9">
    <location>
        <begin position="533"/>
        <end position="554"/>
    </location>
</feature>
<evidence type="ECO:0000259" key="11">
    <source>
        <dbReference type="PROSITE" id="PS50835"/>
    </source>
</evidence>
<dbReference type="InterPro" id="IPR016187">
    <property type="entry name" value="CTDL_fold"/>
</dbReference>
<dbReference type="InterPro" id="IPR000538">
    <property type="entry name" value="Link_dom"/>
</dbReference>
<dbReference type="InterPro" id="IPR003599">
    <property type="entry name" value="Ig_sub"/>
</dbReference>
<keyword evidence="5 9" id="KW-1015">Disulfide bond</keyword>
<dbReference type="PANTHER" id="PTHR22804">
    <property type="entry name" value="AGGRECAN/VERSICAN PROTEOGLYCAN"/>
    <property type="match status" value="1"/>
</dbReference>
<dbReference type="GO" id="GO:0045202">
    <property type="term" value="C:synapse"/>
    <property type="evidence" value="ECO:0007669"/>
    <property type="project" value="TreeGrafter"/>
</dbReference>
<dbReference type="GO" id="GO:0007155">
    <property type="term" value="P:cell adhesion"/>
    <property type="evidence" value="ECO:0007669"/>
    <property type="project" value="InterPro"/>
</dbReference>
<evidence type="ECO:0000313" key="14">
    <source>
        <dbReference type="Proteomes" id="UP000694556"/>
    </source>
</evidence>
<dbReference type="GO" id="GO:0007417">
    <property type="term" value="P:central nervous system development"/>
    <property type="evidence" value="ECO:0007669"/>
    <property type="project" value="TreeGrafter"/>
</dbReference>
<dbReference type="Pfam" id="PF00193">
    <property type="entry name" value="Xlink"/>
    <property type="match status" value="2"/>
</dbReference>
<keyword evidence="2" id="KW-0964">Secreted</keyword>
<evidence type="ECO:0000256" key="2">
    <source>
        <dbReference type="ARBA" id="ARBA00022525"/>
    </source>
</evidence>
<comment type="subcellular location">
    <subcellularLocation>
        <location evidence="1">Secreted</location>
        <location evidence="1">Extracellular space</location>
        <location evidence="1">Extracellular matrix</location>
    </subcellularLocation>
</comment>
<dbReference type="InterPro" id="IPR016186">
    <property type="entry name" value="C-type_lectin-like/link_sf"/>
</dbReference>
<dbReference type="Gene3D" id="2.60.40.10">
    <property type="entry name" value="Immunoglobulins"/>
    <property type="match status" value="1"/>
</dbReference>
<reference evidence="13" key="3">
    <citation type="submission" date="2025-09" db="UniProtKB">
        <authorList>
            <consortium name="Ensembl"/>
        </authorList>
    </citation>
    <scope>IDENTIFICATION</scope>
</reference>
<evidence type="ECO:0000256" key="5">
    <source>
        <dbReference type="ARBA" id="ARBA00023157"/>
    </source>
</evidence>
<dbReference type="GO" id="GO:0001501">
    <property type="term" value="P:skeletal system development"/>
    <property type="evidence" value="ECO:0007669"/>
    <property type="project" value="TreeGrafter"/>
</dbReference>
<evidence type="ECO:0000256" key="8">
    <source>
        <dbReference type="ARBA" id="ARBA00038272"/>
    </source>
</evidence>
<keyword evidence="14" id="KW-1185">Reference proteome</keyword>
<feature type="domain" description="Ig-like" evidence="11">
    <location>
        <begin position="270"/>
        <end position="381"/>
    </location>
</feature>
<comment type="similarity">
    <text evidence="8">Belongs to the HAPLN family.</text>
</comment>
<evidence type="ECO:0000313" key="13">
    <source>
        <dbReference type="Ensembl" id="ENSCMMP00000009461.1"/>
    </source>
</evidence>
<accession>A0A8C3BSL1</accession>
<keyword evidence="3" id="KW-0272">Extracellular matrix</keyword>
<reference evidence="13" key="1">
    <citation type="submission" date="2018-09" db="EMBL/GenBank/DDBJ databases">
        <title>Common duck and Muscovy duck high density SNP chip.</title>
        <authorList>
            <person name="Vignal A."/>
            <person name="Thebault N."/>
            <person name="Warren W.C."/>
        </authorList>
    </citation>
    <scope>NUCLEOTIDE SEQUENCE [LARGE SCALE GENOMIC DNA]</scope>
</reference>
<feature type="domain" description="Link" evidence="12">
    <location>
        <begin position="388"/>
        <end position="483"/>
    </location>
</feature>
<dbReference type="PRINTS" id="PR01265">
    <property type="entry name" value="LINKMODULE"/>
</dbReference>
<dbReference type="PROSITE" id="PS01241">
    <property type="entry name" value="LINK_1"/>
    <property type="match status" value="2"/>
</dbReference>
<dbReference type="GO" id="GO:0010001">
    <property type="term" value="P:glial cell differentiation"/>
    <property type="evidence" value="ECO:0007669"/>
    <property type="project" value="TreeGrafter"/>
</dbReference>
<keyword evidence="6" id="KW-0373">Hyaluronic acid</keyword>
<evidence type="ECO:0000256" key="7">
    <source>
        <dbReference type="ARBA" id="ARBA00023319"/>
    </source>
</evidence>
<feature type="compositionally biased region" description="Basic and acidic residues" evidence="10">
    <location>
        <begin position="25"/>
        <end position="35"/>
    </location>
</feature>
<evidence type="ECO:0000256" key="3">
    <source>
        <dbReference type="ARBA" id="ARBA00022530"/>
    </source>
</evidence>
<dbReference type="Gene3D" id="3.10.100.10">
    <property type="entry name" value="Mannose-Binding Protein A, subunit A"/>
    <property type="match status" value="2"/>
</dbReference>
<evidence type="ECO:0000259" key="12">
    <source>
        <dbReference type="PROSITE" id="PS50963"/>
    </source>
</evidence>
<dbReference type="InterPro" id="IPR013106">
    <property type="entry name" value="Ig_V-set"/>
</dbReference>
<feature type="domain" description="Link" evidence="12">
    <location>
        <begin position="489"/>
        <end position="578"/>
    </location>
</feature>
<dbReference type="SUPFAM" id="SSF56436">
    <property type="entry name" value="C-type lectin-like"/>
    <property type="match status" value="2"/>
</dbReference>
<evidence type="ECO:0000256" key="6">
    <source>
        <dbReference type="ARBA" id="ARBA00023290"/>
    </source>
</evidence>
<dbReference type="FunFam" id="3.10.100.10:FF:000001">
    <property type="entry name" value="Hyaluronan proteoglycan link protein 1"/>
    <property type="match status" value="1"/>
</dbReference>
<feature type="disulfide bond" evidence="9">
    <location>
        <begin position="434"/>
        <end position="455"/>
    </location>
</feature>
<dbReference type="CDD" id="cd03519">
    <property type="entry name" value="Link_domain_HAPLN_module_2"/>
    <property type="match status" value="1"/>
</dbReference>
<dbReference type="GO" id="GO:0005540">
    <property type="term" value="F:hyaluronic acid binding"/>
    <property type="evidence" value="ECO:0007669"/>
    <property type="project" value="UniProtKB-KW"/>
</dbReference>
<sequence length="580" mass="63039">MSPLSPARSPRCQPAPLARSLGHPCDPKPYPERDTGVASLPASQGGCGGWPGAVPPLPALGKAAGRQVAMCPSWGGGHRAGHPWVPVGSGLGAQTPQVGPRCRGVAGLVLWDVVCAQLVVWGQPLLRLGCGVAPGFWGELGVCSQAGGCPRCPGPAQSRAAPSSPPLPCCTPRCLRTLSSATVLPARPRGVFPVLPVWRTPWGPAPALSLSAQGPAPLPAMLLLPLLLEATLLQLASGSHHPFYNGFYYNHVMNDKGNGHEKVDYFNGAKLVVETPRDPVYSLSGANATLPCRYRFEPHQEGKRKIRIKWSKLRDDYTKEQDVLVAIGKTYMAFGDFRGRAHLHQGGRHEASLLVSDVRLQDDGKYRCEVIDGLEDESDVVDLRLQGVVFPYQPPRGQYRLNFHEAERACREQGALIATFSQLFQAWSEGLDWCNAGWLADGTVHYPIRLPRKPCGGLHLAPGIRSYGPRHRHLHRFDVFCFSSALRGEIFYLERPAGLTLEEAKQACQDAGAEIARVGHLYSAWKFLGLDRCDAGWLADGSVRYPIAKPRANCGPPEPGVRSFGFPSKGRFGVFCYKER</sequence>
<feature type="region of interest" description="Disordered" evidence="10">
    <location>
        <begin position="1"/>
        <end position="42"/>
    </location>
</feature>
<dbReference type="Proteomes" id="UP000694556">
    <property type="component" value="Chromosome 11"/>
</dbReference>
<evidence type="ECO:0000256" key="1">
    <source>
        <dbReference type="ARBA" id="ARBA00004498"/>
    </source>
</evidence>
<dbReference type="GO" id="GO:0072534">
    <property type="term" value="C:perineuronal net"/>
    <property type="evidence" value="ECO:0007669"/>
    <property type="project" value="TreeGrafter"/>
</dbReference>
<dbReference type="SUPFAM" id="SSF48726">
    <property type="entry name" value="Immunoglobulin"/>
    <property type="match status" value="1"/>
</dbReference>
<dbReference type="InterPro" id="IPR007110">
    <property type="entry name" value="Ig-like_dom"/>
</dbReference>
<comment type="caution">
    <text evidence="9">Lacks conserved residue(s) required for the propagation of feature annotation.</text>
</comment>
<dbReference type="GO" id="GO:0005615">
    <property type="term" value="C:extracellular space"/>
    <property type="evidence" value="ECO:0007669"/>
    <property type="project" value="TreeGrafter"/>
</dbReference>
<dbReference type="GO" id="GO:0002052">
    <property type="term" value="P:positive regulation of neuroblast proliferation"/>
    <property type="evidence" value="ECO:0007669"/>
    <property type="project" value="TreeGrafter"/>
</dbReference>
<dbReference type="Ensembl" id="ENSCMMT00000010432.1">
    <property type="protein sequence ID" value="ENSCMMP00000009461.1"/>
    <property type="gene ID" value="ENSCMMG00000006023.1"/>
</dbReference>
<dbReference type="SMART" id="SM00409">
    <property type="entry name" value="IG"/>
    <property type="match status" value="1"/>
</dbReference>
<organism evidence="13 14">
    <name type="scientific">Cairina moschata</name>
    <name type="common">Muscovy duck</name>
    <dbReference type="NCBI Taxonomy" id="8855"/>
    <lineage>
        <taxon>Eukaryota</taxon>
        <taxon>Metazoa</taxon>
        <taxon>Chordata</taxon>
        <taxon>Craniata</taxon>
        <taxon>Vertebrata</taxon>
        <taxon>Euteleostomi</taxon>
        <taxon>Archelosauria</taxon>
        <taxon>Archosauria</taxon>
        <taxon>Dinosauria</taxon>
        <taxon>Saurischia</taxon>
        <taxon>Theropoda</taxon>
        <taxon>Coelurosauria</taxon>
        <taxon>Aves</taxon>
        <taxon>Neognathae</taxon>
        <taxon>Galloanserae</taxon>
        <taxon>Anseriformes</taxon>
        <taxon>Anatidae</taxon>
        <taxon>Anatinae</taxon>
        <taxon>Cairina</taxon>
    </lineage>
</organism>
<dbReference type="AlphaFoldDB" id="A0A8C3BSL1"/>
<dbReference type="SMART" id="SM00445">
    <property type="entry name" value="LINK"/>
    <property type="match status" value="2"/>
</dbReference>